<dbReference type="GO" id="GO:0051213">
    <property type="term" value="F:dioxygenase activity"/>
    <property type="evidence" value="ECO:0007669"/>
    <property type="project" value="InterPro"/>
</dbReference>
<evidence type="ECO:0000313" key="1">
    <source>
        <dbReference type="EMBL" id="KJK43412.1"/>
    </source>
</evidence>
<dbReference type="Gene3D" id="2.60.120.620">
    <property type="entry name" value="q2cbj1_9rhob like domain"/>
    <property type="match status" value="1"/>
</dbReference>
<reference evidence="1 2" key="1">
    <citation type="submission" date="2015-02" db="EMBL/GenBank/DDBJ databases">
        <authorList>
            <person name="Ju K.-S."/>
            <person name="Doroghazi J.R."/>
            <person name="Metcalf W."/>
        </authorList>
    </citation>
    <scope>NUCLEOTIDE SEQUENCE [LARGE SCALE GENOMIC DNA]</scope>
    <source>
        <strain evidence="1 2">NRRL B-16140</strain>
    </source>
</reference>
<gene>
    <name evidence="1" type="ORF">UK23_33380</name>
</gene>
<dbReference type="PATRIC" id="fig|68170.10.peg.8668"/>
<dbReference type="InterPro" id="IPR018724">
    <property type="entry name" value="2OG-Fe_dioxygenase"/>
</dbReference>
<proteinExistence type="predicted"/>
<dbReference type="OrthoDB" id="6681382at2"/>
<dbReference type="AlphaFoldDB" id="A0A0F0GN99"/>
<dbReference type="RefSeq" id="WP_045315708.1">
    <property type="nucleotide sequence ID" value="NZ_JYJG01000292.1"/>
</dbReference>
<accession>A0A0F0GN99</accession>
<name>A0A0F0GN99_LENAE</name>
<dbReference type="Pfam" id="PF10014">
    <property type="entry name" value="2OG-Fe_Oxy_2"/>
    <property type="match status" value="1"/>
</dbReference>
<organism evidence="1 2">
    <name type="scientific">Lentzea aerocolonigenes</name>
    <name type="common">Lechevalieria aerocolonigenes</name>
    <name type="synonym">Saccharothrix aerocolonigenes</name>
    <dbReference type="NCBI Taxonomy" id="68170"/>
    <lineage>
        <taxon>Bacteria</taxon>
        <taxon>Bacillati</taxon>
        <taxon>Actinomycetota</taxon>
        <taxon>Actinomycetes</taxon>
        <taxon>Pseudonocardiales</taxon>
        <taxon>Pseudonocardiaceae</taxon>
        <taxon>Lentzea</taxon>
    </lineage>
</organism>
<comment type="caution">
    <text evidence="1">The sequence shown here is derived from an EMBL/GenBank/DDBJ whole genome shotgun (WGS) entry which is preliminary data.</text>
</comment>
<sequence length="235" mass="25762">MALNEAGFSIIDLPAASADLLASYDDLPVDEYMGGGTRFKRFCQYRLSQDQDAGCSFELLPQRDYTTFVKFNPVAGGIRRRYEPIKADFTDLLRAGVHGFPLDLTEDWSINLHQNRSQATSATTAPLTPEGVHHDGHDYVMIGVLRRANVGGALTRLWKPGADEPFWSGTIEEGQAVLLDDRAIQHDVTDVESIDGGPANRDIFIAAFSRWSRKWYGDEHDAEALAGGSSGAAAD</sequence>
<keyword evidence="2" id="KW-1185">Reference proteome</keyword>
<evidence type="ECO:0000313" key="2">
    <source>
        <dbReference type="Proteomes" id="UP000033393"/>
    </source>
</evidence>
<dbReference type="EMBL" id="JYJG01000292">
    <property type="protein sequence ID" value="KJK43412.1"/>
    <property type="molecule type" value="Genomic_DNA"/>
</dbReference>
<dbReference type="Proteomes" id="UP000033393">
    <property type="component" value="Unassembled WGS sequence"/>
</dbReference>
<protein>
    <submittedName>
        <fullName evidence="1">BsmA domain containing protein</fullName>
    </submittedName>
</protein>